<dbReference type="Pfam" id="PF09335">
    <property type="entry name" value="VTT_dom"/>
    <property type="match status" value="1"/>
</dbReference>
<evidence type="ECO:0000256" key="1">
    <source>
        <dbReference type="ARBA" id="ARBA00004651"/>
    </source>
</evidence>
<evidence type="ECO:0000256" key="7">
    <source>
        <dbReference type="RuleBase" id="RU367016"/>
    </source>
</evidence>
<keyword evidence="4 7" id="KW-0812">Transmembrane</keyword>
<evidence type="ECO:0000259" key="8">
    <source>
        <dbReference type="Pfam" id="PF09335"/>
    </source>
</evidence>
<feature type="transmembrane region" description="Helical" evidence="7">
    <location>
        <begin position="119"/>
        <end position="141"/>
    </location>
</feature>
<evidence type="ECO:0000256" key="4">
    <source>
        <dbReference type="ARBA" id="ARBA00022692"/>
    </source>
</evidence>
<feature type="domain" description="VTT" evidence="8">
    <location>
        <begin position="24"/>
        <end position="134"/>
    </location>
</feature>
<comment type="subcellular location">
    <subcellularLocation>
        <location evidence="1 7">Cell membrane</location>
        <topology evidence="1 7">Multi-pass membrane protein</topology>
    </subcellularLocation>
</comment>
<name>A0A918NE55_9PROT</name>
<feature type="transmembrane region" description="Helical" evidence="7">
    <location>
        <begin position="39"/>
        <end position="57"/>
    </location>
</feature>
<comment type="similarity">
    <text evidence="2 7">Belongs to the DedA family.</text>
</comment>
<keyword evidence="10" id="KW-1185">Reference proteome</keyword>
<keyword evidence="5 7" id="KW-1133">Transmembrane helix</keyword>
<dbReference type="InterPro" id="IPR032818">
    <property type="entry name" value="DedA-like"/>
</dbReference>
<dbReference type="EMBL" id="BMYV01000001">
    <property type="protein sequence ID" value="GGX60472.1"/>
    <property type="molecule type" value="Genomic_DNA"/>
</dbReference>
<organism evidence="9 10">
    <name type="scientific">Litorimonas cladophorae</name>
    <dbReference type="NCBI Taxonomy" id="1220491"/>
    <lineage>
        <taxon>Bacteria</taxon>
        <taxon>Pseudomonadati</taxon>
        <taxon>Pseudomonadota</taxon>
        <taxon>Alphaproteobacteria</taxon>
        <taxon>Maricaulales</taxon>
        <taxon>Robiginitomaculaceae</taxon>
    </lineage>
</organism>
<proteinExistence type="inferred from homology"/>
<evidence type="ECO:0000256" key="5">
    <source>
        <dbReference type="ARBA" id="ARBA00022989"/>
    </source>
</evidence>
<evidence type="ECO:0000256" key="3">
    <source>
        <dbReference type="ARBA" id="ARBA00022475"/>
    </source>
</evidence>
<evidence type="ECO:0000256" key="6">
    <source>
        <dbReference type="ARBA" id="ARBA00023136"/>
    </source>
</evidence>
<dbReference type="AlphaFoldDB" id="A0A918NE55"/>
<keyword evidence="3 7" id="KW-1003">Cell membrane</keyword>
<keyword evidence="6 7" id="KW-0472">Membrane</keyword>
<protein>
    <recommendedName>
        <fullName evidence="8">VTT domain-containing protein</fullName>
    </recommendedName>
</protein>
<dbReference type="Proteomes" id="UP000600865">
    <property type="component" value="Unassembled WGS sequence"/>
</dbReference>
<feature type="transmembrane region" description="Helical" evidence="7">
    <location>
        <begin position="6"/>
        <end position="27"/>
    </location>
</feature>
<dbReference type="PANTHER" id="PTHR30353">
    <property type="entry name" value="INNER MEMBRANE PROTEIN DEDA-RELATED"/>
    <property type="match status" value="1"/>
</dbReference>
<reference evidence="9 10" key="1">
    <citation type="journal article" date="2014" name="Int. J. Syst. Evol. Microbiol.">
        <title>Complete genome sequence of Corynebacterium casei LMG S-19264T (=DSM 44701T), isolated from a smear-ripened cheese.</title>
        <authorList>
            <consortium name="US DOE Joint Genome Institute (JGI-PGF)"/>
            <person name="Walter F."/>
            <person name="Albersmeier A."/>
            <person name="Kalinowski J."/>
            <person name="Ruckert C."/>
        </authorList>
    </citation>
    <scope>NUCLEOTIDE SEQUENCE [LARGE SCALE GENOMIC DNA]</scope>
    <source>
        <strain evidence="9 10">KCTC 23968</strain>
    </source>
</reference>
<dbReference type="RefSeq" id="WP_189581557.1">
    <property type="nucleotide sequence ID" value="NZ_BMYV01000001.1"/>
</dbReference>
<dbReference type="PANTHER" id="PTHR30353:SF0">
    <property type="entry name" value="TRANSMEMBRANE PROTEIN"/>
    <property type="match status" value="1"/>
</dbReference>
<evidence type="ECO:0000313" key="10">
    <source>
        <dbReference type="Proteomes" id="UP000600865"/>
    </source>
</evidence>
<comment type="caution">
    <text evidence="9">The sequence shown here is derived from an EMBL/GenBank/DDBJ whole genome shotgun (WGS) entry which is preliminary data.</text>
</comment>
<evidence type="ECO:0000256" key="2">
    <source>
        <dbReference type="ARBA" id="ARBA00010792"/>
    </source>
</evidence>
<dbReference type="GO" id="GO:0005886">
    <property type="term" value="C:plasma membrane"/>
    <property type="evidence" value="ECO:0007669"/>
    <property type="project" value="UniProtKB-SubCell"/>
</dbReference>
<feature type="transmembrane region" description="Helical" evidence="7">
    <location>
        <begin position="153"/>
        <end position="170"/>
    </location>
</feature>
<dbReference type="InterPro" id="IPR032816">
    <property type="entry name" value="VTT_dom"/>
</dbReference>
<sequence length="180" mass="20259">MDPSWYLYAGIFFGPFVQEDAAVIAAATLSASDPQHFPTVFFVILFGLFVSDIWKYWIGYSAHASSRARKWAEKDRVMAMSDRVQRHAVMTLLAARFLPLARVPAYVACGYFKMNYVKFCVIIFVTALLYCMAMFALIHFLGEIFGDQMRVGLGLAAVAIIMTVGSVALIKRRRSKFEAD</sequence>
<accession>A0A918NE55</accession>
<gene>
    <name evidence="9" type="ORF">GCM10011309_07890</name>
</gene>
<evidence type="ECO:0000313" key="9">
    <source>
        <dbReference type="EMBL" id="GGX60472.1"/>
    </source>
</evidence>